<dbReference type="Proteomes" id="UP001162060">
    <property type="component" value="Unassembled WGS sequence"/>
</dbReference>
<dbReference type="EMBL" id="CAKLBY020000086">
    <property type="protein sequence ID" value="CAK7925212.1"/>
    <property type="molecule type" value="Genomic_DNA"/>
</dbReference>
<comment type="caution">
    <text evidence="1">The sequence shown here is derived from an EMBL/GenBank/DDBJ whole genome shotgun (WGS) entry which is preliminary data.</text>
</comment>
<name>A0AAV1TUT5_9STRA</name>
<reference evidence="1" key="1">
    <citation type="submission" date="2024-01" db="EMBL/GenBank/DDBJ databases">
        <authorList>
            <person name="Webb A."/>
        </authorList>
    </citation>
    <scope>NUCLEOTIDE SEQUENCE</scope>
    <source>
        <strain evidence="1">Pm1</strain>
    </source>
</reference>
<sequence length="47" mass="5415">MWMELCGNLGTCSNVWKLSMVFISVTSIEKLDKSAETRDQYKLQMQA</sequence>
<organism evidence="1 2">
    <name type="scientific">Peronospora matthiolae</name>
    <dbReference type="NCBI Taxonomy" id="2874970"/>
    <lineage>
        <taxon>Eukaryota</taxon>
        <taxon>Sar</taxon>
        <taxon>Stramenopiles</taxon>
        <taxon>Oomycota</taxon>
        <taxon>Peronosporomycetes</taxon>
        <taxon>Peronosporales</taxon>
        <taxon>Peronosporaceae</taxon>
        <taxon>Peronospora</taxon>
    </lineage>
</organism>
<proteinExistence type="predicted"/>
<gene>
    <name evidence="1" type="ORF">PM001_LOCUS10362</name>
</gene>
<protein>
    <submittedName>
        <fullName evidence="1">Uncharacterized protein</fullName>
    </submittedName>
</protein>
<evidence type="ECO:0000313" key="2">
    <source>
        <dbReference type="Proteomes" id="UP001162060"/>
    </source>
</evidence>
<evidence type="ECO:0000313" key="1">
    <source>
        <dbReference type="EMBL" id="CAK7925212.1"/>
    </source>
</evidence>
<accession>A0AAV1TUT5</accession>
<dbReference type="AlphaFoldDB" id="A0AAV1TUT5"/>